<dbReference type="Pfam" id="PF07859">
    <property type="entry name" value="Abhydrolase_3"/>
    <property type="match status" value="1"/>
</dbReference>
<evidence type="ECO:0000256" key="2">
    <source>
        <dbReference type="ARBA" id="ARBA00022801"/>
    </source>
</evidence>
<organism evidence="5 6">
    <name type="scientific">Lepraria neglecta</name>
    <dbReference type="NCBI Taxonomy" id="209136"/>
    <lineage>
        <taxon>Eukaryota</taxon>
        <taxon>Fungi</taxon>
        <taxon>Dikarya</taxon>
        <taxon>Ascomycota</taxon>
        <taxon>Pezizomycotina</taxon>
        <taxon>Lecanoromycetes</taxon>
        <taxon>OSLEUM clade</taxon>
        <taxon>Lecanoromycetidae</taxon>
        <taxon>Lecanorales</taxon>
        <taxon>Lecanorineae</taxon>
        <taxon>Stereocaulaceae</taxon>
        <taxon>Lepraria</taxon>
    </lineage>
</organism>
<protein>
    <recommendedName>
        <fullName evidence="4">Alpha/beta hydrolase fold-3 domain-containing protein</fullName>
    </recommendedName>
</protein>
<accession>A0AAD9Z2T6</accession>
<dbReference type="InterPro" id="IPR033140">
    <property type="entry name" value="Lipase_GDXG_put_SER_AS"/>
</dbReference>
<reference evidence="5" key="1">
    <citation type="submission" date="2022-11" db="EMBL/GenBank/DDBJ databases">
        <title>Chromosomal genome sequence assembly and mating type (MAT) locus characterization of the leprose asexual lichenized fungus Lepraria neglecta (Nyl.) Erichsen.</title>
        <authorList>
            <person name="Allen J.L."/>
            <person name="Pfeffer B."/>
        </authorList>
    </citation>
    <scope>NUCLEOTIDE SEQUENCE</scope>
    <source>
        <strain evidence="5">Allen 5258</strain>
    </source>
</reference>
<evidence type="ECO:0000313" key="5">
    <source>
        <dbReference type="EMBL" id="KAK3168952.1"/>
    </source>
</evidence>
<keyword evidence="2" id="KW-0378">Hydrolase</keyword>
<keyword evidence="6" id="KW-1185">Reference proteome</keyword>
<dbReference type="EMBL" id="JASNWA010000010">
    <property type="protein sequence ID" value="KAK3168952.1"/>
    <property type="molecule type" value="Genomic_DNA"/>
</dbReference>
<dbReference type="AlphaFoldDB" id="A0AAD9Z2T6"/>
<dbReference type="Proteomes" id="UP001276659">
    <property type="component" value="Unassembled WGS sequence"/>
</dbReference>
<dbReference type="Gene3D" id="3.40.50.1820">
    <property type="entry name" value="alpha/beta hydrolase"/>
    <property type="match status" value="1"/>
</dbReference>
<evidence type="ECO:0000256" key="1">
    <source>
        <dbReference type="ARBA" id="ARBA00010515"/>
    </source>
</evidence>
<proteinExistence type="inferred from homology"/>
<name>A0AAD9Z2T6_9LECA</name>
<dbReference type="PROSITE" id="PS01174">
    <property type="entry name" value="LIPASE_GDXG_SER"/>
    <property type="match status" value="1"/>
</dbReference>
<comment type="similarity">
    <text evidence="1">Belongs to the 'GDXG' lipolytic enzyme family.</text>
</comment>
<sequence length="474" mass="53148">MIKFITFDIRPATATNATPAKGVWVKKYARKTPYENGKPGGLDAFNDTCTNQDHPSTLALFEGAYAWSTEPSCGPSESHGAPNPEYGQLLPADYFLLVYVVVRLMGELPYMASTFGTNLKNFAIRRTNGLLNSRCTRFLTRPAAVHESTILGSPRYRQYRQNLYRLVSRPTFAGYWILQSSLPEIRPPCTSDITIFYLHGGGYFSSQPATYLLFLLRLAESLLDQGLSVSIFAFDYRLAPEHPFPAQLRDATAAYSYLLDEMQIPAEKIFMAGDSAGGHLALSLLMNLKEPFAGSTNQQGVSGLVKPGGLVIMSPWLSLYHEPSSFSRNEHFDVLSGSFLRATAQRFLGPKPTYAKNSQHLEFLSPDPAVDWDDVLPPCIWISTGEHEILFDDVVTWANNLRKEIGSERVELEIGKNEVHVWQWLDTMDAEKRQRFLRKEEKPDGGFESIDDIGKAIGQRLLKMRKCQVGLEAK</sequence>
<feature type="domain" description="Alpha/beta hydrolase fold-3" evidence="4">
    <location>
        <begin position="195"/>
        <end position="423"/>
    </location>
</feature>
<dbReference type="PANTHER" id="PTHR48081">
    <property type="entry name" value="AB HYDROLASE SUPERFAMILY PROTEIN C4A8.06C"/>
    <property type="match status" value="1"/>
</dbReference>
<evidence type="ECO:0000259" key="4">
    <source>
        <dbReference type="Pfam" id="PF07859"/>
    </source>
</evidence>
<dbReference type="PANTHER" id="PTHR48081:SF31">
    <property type="entry name" value="STERYL ACETYL HYDROLASE MUG81-RELATED"/>
    <property type="match status" value="1"/>
</dbReference>
<evidence type="ECO:0000256" key="3">
    <source>
        <dbReference type="PROSITE-ProRule" id="PRU10038"/>
    </source>
</evidence>
<dbReference type="InterPro" id="IPR029058">
    <property type="entry name" value="AB_hydrolase_fold"/>
</dbReference>
<dbReference type="InterPro" id="IPR050300">
    <property type="entry name" value="GDXG_lipolytic_enzyme"/>
</dbReference>
<dbReference type="InterPro" id="IPR013094">
    <property type="entry name" value="AB_hydrolase_3"/>
</dbReference>
<evidence type="ECO:0000313" key="6">
    <source>
        <dbReference type="Proteomes" id="UP001276659"/>
    </source>
</evidence>
<comment type="caution">
    <text evidence="5">The sequence shown here is derived from an EMBL/GenBank/DDBJ whole genome shotgun (WGS) entry which is preliminary data.</text>
</comment>
<dbReference type="SUPFAM" id="SSF53474">
    <property type="entry name" value="alpha/beta-Hydrolases"/>
    <property type="match status" value="1"/>
</dbReference>
<feature type="active site" evidence="3">
    <location>
        <position position="275"/>
    </location>
</feature>
<gene>
    <name evidence="5" type="ORF">OEA41_005400</name>
</gene>
<dbReference type="GO" id="GO:0016787">
    <property type="term" value="F:hydrolase activity"/>
    <property type="evidence" value="ECO:0007669"/>
    <property type="project" value="UniProtKB-KW"/>
</dbReference>